<accession>A0A4U8YQU2</accession>
<dbReference type="Proteomes" id="UP000507962">
    <property type="component" value="Unassembled WGS sequence"/>
</dbReference>
<sequence length="305" mass="33871">MAVETSLKTLARSVSDGSGLAPSALPRLTDTLFADKNLPFWHALKRPMKGLLSEELAPRQLDELTPSLQAMGALLLGAGKEETVPYATRLLKSLDIIEANRHLFFRPDTTAEERIERLPLFAPMAVLHLAILGQLHAMAYATSIPGAAYLWSLCNSTARTYAAYARQSVADALAWRTERLQITCTPMRSAVPGGPNLQVTCVDTHTGHTIVDQMCTAYPGVINTLLQRTVDQVSLYEEQLHWKIVLFWEHEVLDVLSEWTDEKPEEARPAPRDLISERLDDALFLIMQDMGNAMAGLKPPSEQKK</sequence>
<protein>
    <submittedName>
        <fullName evidence="1">Uncharacterized protein</fullName>
    </submittedName>
</protein>
<organism evidence="1 2">
    <name type="scientific">Desulfoluna butyratoxydans</name>
    <dbReference type="NCBI Taxonomy" id="231438"/>
    <lineage>
        <taxon>Bacteria</taxon>
        <taxon>Pseudomonadati</taxon>
        <taxon>Thermodesulfobacteriota</taxon>
        <taxon>Desulfobacteria</taxon>
        <taxon>Desulfobacterales</taxon>
        <taxon>Desulfolunaceae</taxon>
        <taxon>Desulfoluna</taxon>
    </lineage>
</organism>
<dbReference type="EMBL" id="CAADHO010000008">
    <property type="protein sequence ID" value="VFQ46241.1"/>
    <property type="molecule type" value="Genomic_DNA"/>
</dbReference>
<name>A0A4U8YQU2_9BACT</name>
<gene>
    <name evidence="1" type="ORF">MSL71_39040</name>
</gene>
<dbReference type="RefSeq" id="WP_180143711.1">
    <property type="nucleotide sequence ID" value="NZ_CAADHO010000008.1"/>
</dbReference>
<evidence type="ECO:0000313" key="1">
    <source>
        <dbReference type="EMBL" id="VFQ46241.1"/>
    </source>
</evidence>
<dbReference type="AlphaFoldDB" id="A0A4U8YQU2"/>
<evidence type="ECO:0000313" key="2">
    <source>
        <dbReference type="Proteomes" id="UP000507962"/>
    </source>
</evidence>
<keyword evidence="2" id="KW-1185">Reference proteome</keyword>
<reference evidence="1 2" key="1">
    <citation type="submission" date="2019-03" db="EMBL/GenBank/DDBJ databases">
        <authorList>
            <person name="Nijsse B."/>
        </authorList>
    </citation>
    <scope>NUCLEOTIDE SEQUENCE [LARGE SCALE GENOMIC DNA]</scope>
    <source>
        <strain evidence="1">Desulfoluna butyratoxydans MSL71</strain>
    </source>
</reference>
<proteinExistence type="predicted"/>